<dbReference type="EMBL" id="CP067136">
    <property type="protein sequence ID" value="WCR08122.1"/>
    <property type="molecule type" value="Genomic_DNA"/>
</dbReference>
<name>A0ABY7SQ45_9RHOB</name>
<accession>A0ABY7SQ45</accession>
<organism evidence="6 7">
    <name type="scientific">Paracoccus fistulariae</name>
    <dbReference type="NCBI Taxonomy" id="658446"/>
    <lineage>
        <taxon>Bacteria</taxon>
        <taxon>Pseudomonadati</taxon>
        <taxon>Pseudomonadota</taxon>
        <taxon>Alphaproteobacteria</taxon>
        <taxon>Rhodobacterales</taxon>
        <taxon>Paracoccaceae</taxon>
        <taxon>Paracoccus</taxon>
    </lineage>
</organism>
<gene>
    <name evidence="6" type="ORF">JHX87_04720</name>
</gene>
<dbReference type="PANTHER" id="PTHR43537">
    <property type="entry name" value="TRANSCRIPTIONAL REGULATOR, GNTR FAMILY"/>
    <property type="match status" value="1"/>
</dbReference>
<dbReference type="Gene3D" id="1.20.120.530">
    <property type="entry name" value="GntR ligand-binding domain-like"/>
    <property type="match status" value="1"/>
</dbReference>
<dbReference type="InterPro" id="IPR000524">
    <property type="entry name" value="Tscrpt_reg_HTH_GntR"/>
</dbReference>
<protein>
    <submittedName>
        <fullName evidence="6">FCD domain-containing protein</fullName>
    </submittedName>
</protein>
<keyword evidence="7" id="KW-1185">Reference proteome</keyword>
<evidence type="ECO:0000259" key="5">
    <source>
        <dbReference type="PROSITE" id="PS50949"/>
    </source>
</evidence>
<dbReference type="SMART" id="SM00345">
    <property type="entry name" value="HTH_GNTR"/>
    <property type="match status" value="1"/>
</dbReference>
<dbReference type="InterPro" id="IPR036390">
    <property type="entry name" value="WH_DNA-bd_sf"/>
</dbReference>
<dbReference type="SUPFAM" id="SSF48008">
    <property type="entry name" value="GntR ligand-binding domain-like"/>
    <property type="match status" value="1"/>
</dbReference>
<dbReference type="PROSITE" id="PS50949">
    <property type="entry name" value="HTH_GNTR"/>
    <property type="match status" value="1"/>
</dbReference>
<dbReference type="Pfam" id="PF07729">
    <property type="entry name" value="FCD"/>
    <property type="match status" value="1"/>
</dbReference>
<feature type="domain" description="HTH gntR-type" evidence="5">
    <location>
        <begin position="36"/>
        <end position="103"/>
    </location>
</feature>
<sequence length="258" mass="28784">MFDKDTSNLEAEMNKPNTIEADKPVEASSPGGGQARTLTEEAYDVLRKDIIDGVLEPGLKLQSAMLKERYGFGGSTLREALTRLSAQSLVTFEGQRGFRVAPMSTKDFADICDVRKIVETEALKRSILAGDEEWEARVVAAYHRLSRVESQFPDTYGKLYGEWEQRNHDFHAALLSACDSPWLLRMQELLLQQAERYRRITYATGSTIPRDVSEEHRLIMDAAIARDIDAACGLTASHIQKTLGILKQTGAFLGKGED</sequence>
<dbReference type="RefSeq" id="WP_272833842.1">
    <property type="nucleotide sequence ID" value="NZ_CP067136.1"/>
</dbReference>
<dbReference type="InterPro" id="IPR036388">
    <property type="entry name" value="WH-like_DNA-bd_sf"/>
</dbReference>
<evidence type="ECO:0000256" key="3">
    <source>
        <dbReference type="ARBA" id="ARBA00023163"/>
    </source>
</evidence>
<dbReference type="InterPro" id="IPR011711">
    <property type="entry name" value="GntR_C"/>
</dbReference>
<dbReference type="InterPro" id="IPR008920">
    <property type="entry name" value="TF_FadR/GntR_C"/>
</dbReference>
<keyword evidence="3" id="KW-0804">Transcription</keyword>
<dbReference type="Proteomes" id="UP001219349">
    <property type="component" value="Chromosome"/>
</dbReference>
<proteinExistence type="predicted"/>
<dbReference type="Gene3D" id="1.10.10.10">
    <property type="entry name" value="Winged helix-like DNA-binding domain superfamily/Winged helix DNA-binding domain"/>
    <property type="match status" value="1"/>
</dbReference>
<dbReference type="SMART" id="SM00895">
    <property type="entry name" value="FCD"/>
    <property type="match status" value="1"/>
</dbReference>
<evidence type="ECO:0000256" key="1">
    <source>
        <dbReference type="ARBA" id="ARBA00023015"/>
    </source>
</evidence>
<evidence type="ECO:0000313" key="6">
    <source>
        <dbReference type="EMBL" id="WCR08122.1"/>
    </source>
</evidence>
<dbReference type="Pfam" id="PF00392">
    <property type="entry name" value="GntR"/>
    <property type="match status" value="1"/>
</dbReference>
<dbReference type="SUPFAM" id="SSF46785">
    <property type="entry name" value="Winged helix' DNA-binding domain"/>
    <property type="match status" value="1"/>
</dbReference>
<feature type="region of interest" description="Disordered" evidence="4">
    <location>
        <begin position="1"/>
        <end position="35"/>
    </location>
</feature>
<evidence type="ECO:0000256" key="2">
    <source>
        <dbReference type="ARBA" id="ARBA00023125"/>
    </source>
</evidence>
<dbReference type="PANTHER" id="PTHR43537:SF20">
    <property type="entry name" value="HTH-TYPE TRANSCRIPTIONAL REPRESSOR GLAR"/>
    <property type="match status" value="1"/>
</dbReference>
<keyword evidence="2" id="KW-0238">DNA-binding</keyword>
<keyword evidence="1" id="KW-0805">Transcription regulation</keyword>
<reference evidence="6 7" key="1">
    <citation type="submission" date="2021-01" db="EMBL/GenBank/DDBJ databases">
        <title>Biogeographic distribution of Paracoccus.</title>
        <authorList>
            <person name="Hollensteiner J."/>
            <person name="Leineberger J."/>
            <person name="Brinkhoff T."/>
            <person name="Daniel R."/>
        </authorList>
    </citation>
    <scope>NUCLEOTIDE SEQUENCE [LARGE SCALE GENOMIC DNA]</scope>
    <source>
        <strain evidence="6 7">KCTC 22803</strain>
    </source>
</reference>
<evidence type="ECO:0000313" key="7">
    <source>
        <dbReference type="Proteomes" id="UP001219349"/>
    </source>
</evidence>
<evidence type="ECO:0000256" key="4">
    <source>
        <dbReference type="SAM" id="MobiDB-lite"/>
    </source>
</evidence>